<proteinExistence type="predicted"/>
<evidence type="ECO:0000313" key="3">
    <source>
        <dbReference type="Proteomes" id="UP000587991"/>
    </source>
</evidence>
<keyword evidence="3" id="KW-1185">Reference proteome</keyword>
<dbReference type="AlphaFoldDB" id="A0A847S7G2"/>
<name>A0A847S7G2_9NEIS</name>
<evidence type="ECO:0000313" key="2">
    <source>
        <dbReference type="EMBL" id="NLR73576.1"/>
    </source>
</evidence>
<evidence type="ECO:0000256" key="1">
    <source>
        <dbReference type="SAM" id="MobiDB-lite"/>
    </source>
</evidence>
<dbReference type="EMBL" id="JABAIM010000001">
    <property type="protein sequence ID" value="NLR73576.1"/>
    <property type="molecule type" value="Genomic_DNA"/>
</dbReference>
<sequence>MSTKSYRVRGIDLDVDEKRIPEGSEIELGDESASKLARWLEPVVKPEPAKSGKYAKSNANKQADSDTSKGAEDSGQAEGNKQ</sequence>
<dbReference type="RefSeq" id="WP_168875246.1">
    <property type="nucleotide sequence ID" value="NZ_JABAIM010000001.1"/>
</dbReference>
<gene>
    <name evidence="2" type="ORF">HF682_00170</name>
</gene>
<accession>A0A847S7G2</accession>
<protein>
    <submittedName>
        <fullName evidence="2">Uncharacterized protein</fullName>
    </submittedName>
</protein>
<feature type="compositionally biased region" description="Basic and acidic residues" evidence="1">
    <location>
        <begin position="63"/>
        <end position="72"/>
    </location>
</feature>
<dbReference type="Proteomes" id="UP000587991">
    <property type="component" value="Unassembled WGS sequence"/>
</dbReference>
<reference evidence="2 3" key="1">
    <citation type="submission" date="2020-04" db="EMBL/GenBank/DDBJ databases">
        <title>Draft genome of Leeia sp. IMCC25680.</title>
        <authorList>
            <person name="Song J."/>
            <person name="Cho J.-C."/>
        </authorList>
    </citation>
    <scope>NUCLEOTIDE SEQUENCE [LARGE SCALE GENOMIC DNA]</scope>
    <source>
        <strain evidence="2 3">IMCC25680</strain>
    </source>
</reference>
<comment type="caution">
    <text evidence="2">The sequence shown here is derived from an EMBL/GenBank/DDBJ whole genome shotgun (WGS) entry which is preliminary data.</text>
</comment>
<organism evidence="2 3">
    <name type="scientific">Leeia aquatica</name>
    <dbReference type="NCBI Taxonomy" id="2725557"/>
    <lineage>
        <taxon>Bacteria</taxon>
        <taxon>Pseudomonadati</taxon>
        <taxon>Pseudomonadota</taxon>
        <taxon>Betaproteobacteria</taxon>
        <taxon>Neisseriales</taxon>
        <taxon>Leeiaceae</taxon>
        <taxon>Leeia</taxon>
    </lineage>
</organism>
<feature type="region of interest" description="Disordered" evidence="1">
    <location>
        <begin position="44"/>
        <end position="82"/>
    </location>
</feature>